<reference evidence="3" key="1">
    <citation type="journal article" date="2019" name="Int. J. Syst. Evol. Microbiol.">
        <title>The Global Catalogue of Microorganisms (GCM) 10K type strain sequencing project: providing services to taxonomists for standard genome sequencing and annotation.</title>
        <authorList>
            <consortium name="The Broad Institute Genomics Platform"/>
            <consortium name="The Broad Institute Genome Sequencing Center for Infectious Disease"/>
            <person name="Wu L."/>
            <person name="Ma J."/>
        </authorList>
    </citation>
    <scope>NUCLEOTIDE SEQUENCE [LARGE SCALE GENOMIC DNA]</scope>
    <source>
        <strain evidence="3">JCM 14545</strain>
    </source>
</reference>
<dbReference type="PANTHER" id="PTHR43283:SF3">
    <property type="entry name" value="BETA-LACTAMASE FAMILY PROTEIN (AFU_ORTHOLOGUE AFUA_5G07500)"/>
    <property type="match status" value="1"/>
</dbReference>
<comment type="caution">
    <text evidence="2">The sequence shown here is derived from an EMBL/GenBank/DDBJ whole genome shotgun (WGS) entry which is preliminary data.</text>
</comment>
<sequence length="350" mass="37487">MPGMGRAGHDRGVNWELIDTALSAEVAAGRLPGAVVGILHRGAVVHLSAVGYRDPVARVPMTEDTLFWLASMTKPVTTAGALQLLDLGTELGGLLPEFAGRAVQPTVLDLLRHTSGIVEGLLGSTEVHRRYANAVGDGMTAFTGDEFVGRLAPLPLLHAPGERWHYGWGLDLIGLAVERRTGGRLGDFLRDAVFRPLGMTETGFGVADPDRYAKPLPGESLPDLSRARFDSGGAGLVGTAEDYLAFVAALLGHRPLLTPSMVDRMTTDRLEEGTDVRGLEEMRPHHTFGLGVAVHRDTGAYTWPGAGGTTWWADPARDLGVVFLAHSPGRAKRNHAFIGELVERVFDTGR</sequence>
<dbReference type="GO" id="GO:0016787">
    <property type="term" value="F:hydrolase activity"/>
    <property type="evidence" value="ECO:0007669"/>
    <property type="project" value="UniProtKB-KW"/>
</dbReference>
<dbReference type="EMBL" id="BAAANN010000028">
    <property type="protein sequence ID" value="GAA1977015.1"/>
    <property type="molecule type" value="Genomic_DNA"/>
</dbReference>
<protein>
    <submittedName>
        <fullName evidence="2">Serine hydrolase domain-containing protein</fullName>
    </submittedName>
</protein>
<feature type="domain" description="Beta-lactamase-related" evidence="1">
    <location>
        <begin position="19"/>
        <end position="332"/>
    </location>
</feature>
<dbReference type="Pfam" id="PF00144">
    <property type="entry name" value="Beta-lactamase"/>
    <property type="match status" value="1"/>
</dbReference>
<organism evidence="2 3">
    <name type="scientific">Amycolatopsis minnesotensis</name>
    <dbReference type="NCBI Taxonomy" id="337894"/>
    <lineage>
        <taxon>Bacteria</taxon>
        <taxon>Bacillati</taxon>
        <taxon>Actinomycetota</taxon>
        <taxon>Actinomycetes</taxon>
        <taxon>Pseudonocardiales</taxon>
        <taxon>Pseudonocardiaceae</taxon>
        <taxon>Amycolatopsis</taxon>
    </lineage>
</organism>
<dbReference type="PANTHER" id="PTHR43283">
    <property type="entry name" value="BETA-LACTAMASE-RELATED"/>
    <property type="match status" value="1"/>
</dbReference>
<keyword evidence="3" id="KW-1185">Reference proteome</keyword>
<dbReference type="Gene3D" id="3.40.710.10">
    <property type="entry name" value="DD-peptidase/beta-lactamase superfamily"/>
    <property type="match status" value="1"/>
</dbReference>
<evidence type="ECO:0000313" key="3">
    <source>
        <dbReference type="Proteomes" id="UP001501116"/>
    </source>
</evidence>
<gene>
    <name evidence="2" type="ORF">GCM10009754_61030</name>
</gene>
<name>A0ABP5DAU2_9PSEU</name>
<dbReference type="InterPro" id="IPR050789">
    <property type="entry name" value="Diverse_Enzym_Activities"/>
</dbReference>
<accession>A0ABP5DAU2</accession>
<dbReference type="InterPro" id="IPR001466">
    <property type="entry name" value="Beta-lactam-related"/>
</dbReference>
<evidence type="ECO:0000259" key="1">
    <source>
        <dbReference type="Pfam" id="PF00144"/>
    </source>
</evidence>
<proteinExistence type="predicted"/>
<dbReference type="Proteomes" id="UP001501116">
    <property type="component" value="Unassembled WGS sequence"/>
</dbReference>
<dbReference type="InterPro" id="IPR012338">
    <property type="entry name" value="Beta-lactam/transpept-like"/>
</dbReference>
<evidence type="ECO:0000313" key="2">
    <source>
        <dbReference type="EMBL" id="GAA1977015.1"/>
    </source>
</evidence>
<dbReference type="SUPFAM" id="SSF56601">
    <property type="entry name" value="beta-lactamase/transpeptidase-like"/>
    <property type="match status" value="1"/>
</dbReference>
<keyword evidence="2" id="KW-0378">Hydrolase</keyword>